<feature type="coiled-coil region" evidence="1">
    <location>
        <begin position="120"/>
        <end position="147"/>
    </location>
</feature>
<dbReference type="InterPro" id="IPR025002">
    <property type="entry name" value="DUF3972"/>
</dbReference>
<sequence length="162" mass="18347">MEAKNAAWLEFSEFIKLSGLEEQKVKEMIENGSIASKEEDGQIFIEAQSSTNALVNRVQTGLTSAEANGVAYDPVFVERTIHTIMGLHEKVIGAKDETISAFKSENSFLKEALISMQEVYDDDKKTIDVMREELKSAREELEFMKRKYRLMWGKVSDLSGNK</sequence>
<evidence type="ECO:0000313" key="4">
    <source>
        <dbReference type="Proteomes" id="UP000254841"/>
    </source>
</evidence>
<evidence type="ECO:0000259" key="2">
    <source>
        <dbReference type="Pfam" id="PF13118"/>
    </source>
</evidence>
<dbReference type="OrthoDB" id="5322012at2"/>
<gene>
    <name evidence="3" type="ORF">NCTC12410_01471</name>
</gene>
<evidence type="ECO:0000313" key="3">
    <source>
        <dbReference type="EMBL" id="STO97636.1"/>
    </source>
</evidence>
<keyword evidence="1" id="KW-0175">Coiled coil</keyword>
<protein>
    <recommendedName>
        <fullName evidence="2">DUF3972 domain-containing protein</fullName>
    </recommendedName>
</protein>
<dbReference type="EMBL" id="UGHV01000001">
    <property type="protein sequence ID" value="STO97636.1"/>
    <property type="molecule type" value="Genomic_DNA"/>
</dbReference>
<dbReference type="AlphaFoldDB" id="A0A377J719"/>
<feature type="domain" description="DUF3972" evidence="2">
    <location>
        <begin position="13"/>
        <end position="136"/>
    </location>
</feature>
<dbReference type="Proteomes" id="UP000254841">
    <property type="component" value="Unassembled WGS sequence"/>
</dbReference>
<accession>A0A377J719</accession>
<evidence type="ECO:0000256" key="1">
    <source>
        <dbReference type="SAM" id="Coils"/>
    </source>
</evidence>
<name>A0A377J719_9HELI</name>
<dbReference type="Pfam" id="PF13118">
    <property type="entry name" value="DUF3972"/>
    <property type="match status" value="1"/>
</dbReference>
<dbReference type="RefSeq" id="WP_115011858.1">
    <property type="nucleotide sequence ID" value="NZ_UGHV01000001.1"/>
</dbReference>
<proteinExistence type="predicted"/>
<organism evidence="3 4">
    <name type="scientific">Helicobacter canis</name>
    <dbReference type="NCBI Taxonomy" id="29419"/>
    <lineage>
        <taxon>Bacteria</taxon>
        <taxon>Pseudomonadati</taxon>
        <taxon>Campylobacterota</taxon>
        <taxon>Epsilonproteobacteria</taxon>
        <taxon>Campylobacterales</taxon>
        <taxon>Helicobacteraceae</taxon>
        <taxon>Helicobacter</taxon>
    </lineage>
</organism>
<reference evidence="3 4" key="1">
    <citation type="submission" date="2018-06" db="EMBL/GenBank/DDBJ databases">
        <authorList>
            <consortium name="Pathogen Informatics"/>
            <person name="Doyle S."/>
        </authorList>
    </citation>
    <scope>NUCLEOTIDE SEQUENCE [LARGE SCALE GENOMIC DNA]</scope>
    <source>
        <strain evidence="3 4">NCTC12410</strain>
    </source>
</reference>